<comment type="similarity">
    <text evidence="1">Belongs to the FMC1 family.</text>
</comment>
<evidence type="ECO:0000313" key="3">
    <source>
        <dbReference type="EMBL" id="CDS24309.1"/>
    </source>
</evidence>
<dbReference type="AlphaFoldDB" id="A0A068X0Q6"/>
<dbReference type="InterPro" id="IPR037667">
    <property type="entry name" value="FMC1_homologue"/>
</dbReference>
<dbReference type="EMBL" id="LK028601">
    <property type="protein sequence ID" value="CDS24309.1"/>
    <property type="molecule type" value="Genomic_DNA"/>
</dbReference>
<reference evidence="3 4" key="1">
    <citation type="journal article" date="2013" name="Nature">
        <title>The genomes of four tapeworm species reveal adaptations to parasitism.</title>
        <authorList>
            <person name="Tsai I.J."/>
            <person name="Zarowiecki M."/>
            <person name="Holroyd N."/>
            <person name="Garciarrubio A."/>
            <person name="Sanchez-Flores A."/>
            <person name="Brooks K.L."/>
            <person name="Tracey A."/>
            <person name="Bobes R.J."/>
            <person name="Fragoso G."/>
            <person name="Sciutto E."/>
            <person name="Aslett M."/>
            <person name="Beasley H."/>
            <person name="Bennett H.M."/>
            <person name="Cai J."/>
            <person name="Camicia F."/>
            <person name="Clark R."/>
            <person name="Cucher M."/>
            <person name="De Silva N."/>
            <person name="Day T.A."/>
            <person name="Deplazes P."/>
            <person name="Estrada K."/>
            <person name="Fernandez C."/>
            <person name="Holland P.W."/>
            <person name="Hou J."/>
            <person name="Hu S."/>
            <person name="Huckvale T."/>
            <person name="Hung S.S."/>
            <person name="Kamenetzky L."/>
            <person name="Keane J.A."/>
            <person name="Kiss F."/>
            <person name="Koziol U."/>
            <person name="Lambert O."/>
            <person name="Liu K."/>
            <person name="Luo X."/>
            <person name="Luo Y."/>
            <person name="Macchiaroli N."/>
            <person name="Nichol S."/>
            <person name="Paps J."/>
            <person name="Parkinson J."/>
            <person name="Pouchkina-Stantcheva N."/>
            <person name="Riddiford N."/>
            <person name="Rosenzvit M."/>
            <person name="Salinas G."/>
            <person name="Wasmuth J.D."/>
            <person name="Zamanian M."/>
            <person name="Zheng Y."/>
            <person name="Cai X."/>
            <person name="Soberon X."/>
            <person name="Olson P.D."/>
            <person name="Laclette J.P."/>
            <person name="Brehm K."/>
            <person name="Berriman M."/>
            <person name="Garciarrubio A."/>
            <person name="Bobes R.J."/>
            <person name="Fragoso G."/>
            <person name="Sanchez-Flores A."/>
            <person name="Estrada K."/>
            <person name="Cevallos M.A."/>
            <person name="Morett E."/>
            <person name="Gonzalez V."/>
            <person name="Portillo T."/>
            <person name="Ochoa-Leyva A."/>
            <person name="Jose M.V."/>
            <person name="Sciutto E."/>
            <person name="Landa A."/>
            <person name="Jimenez L."/>
            <person name="Valdes V."/>
            <person name="Carrero J.C."/>
            <person name="Larralde C."/>
            <person name="Morales-Montor J."/>
            <person name="Limon-Lason J."/>
            <person name="Soberon X."/>
            <person name="Laclette J.P."/>
        </authorList>
    </citation>
    <scope>NUCLEOTIDE SEQUENCE [LARGE SCALE GENOMIC DNA]</scope>
</reference>
<dbReference type="PANTHER" id="PTHR31716">
    <property type="entry name" value="PROTEIN FMC1 HOMOLOG"/>
    <property type="match status" value="1"/>
</dbReference>
<dbReference type="PANTHER" id="PTHR31716:SF1">
    <property type="entry name" value="PROTEIN FMC1 HOMOLOG"/>
    <property type="match status" value="1"/>
</dbReference>
<accession>A0A068X0Q6</accession>
<dbReference type="OrthoDB" id="551431at2759"/>
<evidence type="ECO:0000256" key="2">
    <source>
        <dbReference type="ARBA" id="ARBA00013846"/>
    </source>
</evidence>
<protein>
    <recommendedName>
        <fullName evidence="2">Protein FMC1 homolog</fullName>
    </recommendedName>
</protein>
<evidence type="ECO:0000313" key="4">
    <source>
        <dbReference type="Proteomes" id="UP000492820"/>
    </source>
</evidence>
<gene>
    <name evidence="3" type="ORF">EgrG_000915100</name>
</gene>
<organism evidence="3">
    <name type="scientific">Echinococcus granulosus</name>
    <name type="common">Hydatid tapeworm</name>
    <dbReference type="NCBI Taxonomy" id="6210"/>
    <lineage>
        <taxon>Eukaryota</taxon>
        <taxon>Metazoa</taxon>
        <taxon>Spiralia</taxon>
        <taxon>Lophotrochozoa</taxon>
        <taxon>Platyhelminthes</taxon>
        <taxon>Cestoda</taxon>
        <taxon>Eucestoda</taxon>
        <taxon>Cyclophyllidea</taxon>
        <taxon>Taeniidae</taxon>
        <taxon>Echinococcus</taxon>
        <taxon>Echinococcus granulosus group</taxon>
    </lineage>
</organism>
<name>A0A068X0Q6_ECHGR</name>
<evidence type="ECO:0000313" key="5">
    <source>
        <dbReference type="WBParaSite" id="EgrG_000915100"/>
    </source>
</evidence>
<dbReference type="WBParaSite" id="EgrG_000915100">
    <property type="protein sequence ID" value="EgrG_000915100"/>
    <property type="gene ID" value="EgrG_000915100"/>
</dbReference>
<reference evidence="3" key="2">
    <citation type="submission" date="2014-06" db="EMBL/GenBank/DDBJ databases">
        <authorList>
            <person name="Aslett M."/>
        </authorList>
    </citation>
    <scope>NUCLEOTIDE SEQUENCE</scope>
</reference>
<dbReference type="GO" id="GO:0005739">
    <property type="term" value="C:mitochondrion"/>
    <property type="evidence" value="ECO:0007669"/>
    <property type="project" value="TreeGrafter"/>
</dbReference>
<dbReference type="Pfam" id="PF13233">
    <property type="entry name" value="Complex1_LYR_2"/>
    <property type="match status" value="1"/>
</dbReference>
<proteinExistence type="inferred from homology"/>
<dbReference type="Proteomes" id="UP000492820">
    <property type="component" value="Unassembled WGS sequence"/>
</dbReference>
<evidence type="ECO:0000256" key="1">
    <source>
        <dbReference type="ARBA" id="ARBA00009058"/>
    </source>
</evidence>
<sequence>MTNRALLRSLLKELRKCSSAPQQQFTQSPFYKYILSQFRRFDTTTEQQCSPKHESMQVAETYLTLLKAVARHRQLVNTYKCREKTASEAAKLVGLSLPATYSGEK</sequence>
<reference evidence="5" key="3">
    <citation type="submission" date="2020-10" db="UniProtKB">
        <authorList>
            <consortium name="WormBaseParasite"/>
        </authorList>
    </citation>
    <scope>IDENTIFICATION</scope>
</reference>